<evidence type="ECO:0000313" key="2">
    <source>
        <dbReference type="EMBL" id="KAK2876125.1"/>
    </source>
</evidence>
<dbReference type="Proteomes" id="UP001187343">
    <property type="component" value="Unassembled WGS sequence"/>
</dbReference>
<keyword evidence="3" id="KW-1185">Reference proteome</keyword>
<evidence type="ECO:0000313" key="3">
    <source>
        <dbReference type="Proteomes" id="UP001187343"/>
    </source>
</evidence>
<evidence type="ECO:0000256" key="1">
    <source>
        <dbReference type="SAM" id="MobiDB-lite"/>
    </source>
</evidence>
<organism evidence="2 3">
    <name type="scientific">Cirrhinus molitorella</name>
    <name type="common">mud carp</name>
    <dbReference type="NCBI Taxonomy" id="172907"/>
    <lineage>
        <taxon>Eukaryota</taxon>
        <taxon>Metazoa</taxon>
        <taxon>Chordata</taxon>
        <taxon>Craniata</taxon>
        <taxon>Vertebrata</taxon>
        <taxon>Euteleostomi</taxon>
        <taxon>Actinopterygii</taxon>
        <taxon>Neopterygii</taxon>
        <taxon>Teleostei</taxon>
        <taxon>Ostariophysi</taxon>
        <taxon>Cypriniformes</taxon>
        <taxon>Cyprinidae</taxon>
        <taxon>Labeoninae</taxon>
        <taxon>Labeonini</taxon>
        <taxon>Cirrhinus</taxon>
    </lineage>
</organism>
<comment type="caution">
    <text evidence="2">The sequence shown here is derived from an EMBL/GenBank/DDBJ whole genome shotgun (WGS) entry which is preliminary data.</text>
</comment>
<proteinExistence type="predicted"/>
<reference evidence="2" key="1">
    <citation type="submission" date="2023-08" db="EMBL/GenBank/DDBJ databases">
        <title>Chromosome-level Genome Assembly of mud carp (Cirrhinus molitorella).</title>
        <authorList>
            <person name="Liu H."/>
        </authorList>
    </citation>
    <scope>NUCLEOTIDE SEQUENCE</scope>
    <source>
        <strain evidence="2">Prfri</strain>
        <tissue evidence="2">Muscle</tissue>
    </source>
</reference>
<accession>A0AA88TF70</accession>
<gene>
    <name evidence="2" type="ORF">Q8A67_020221</name>
</gene>
<feature type="region of interest" description="Disordered" evidence="1">
    <location>
        <begin position="115"/>
        <end position="138"/>
    </location>
</feature>
<name>A0AA88TF70_9TELE</name>
<sequence>MYRHALDRGDTLNVKTQGHSRRRLLKRRRGYYSDLRLRVSGRSGVRTFSLISTAGEEAIDNSVTRAVPGEPDGRGARRRIGDGGVRCQRAEWHEPLPDGTSCAETLSAVDTCPLRAPPGAISARPKEPSAGNEALTRE</sequence>
<dbReference type="AlphaFoldDB" id="A0AA88TF70"/>
<dbReference type="EMBL" id="JAUYZG010000020">
    <property type="protein sequence ID" value="KAK2876125.1"/>
    <property type="molecule type" value="Genomic_DNA"/>
</dbReference>
<protein>
    <submittedName>
        <fullName evidence="2">Uncharacterized protein</fullName>
    </submittedName>
</protein>